<dbReference type="Proteomes" id="UP000247609">
    <property type="component" value="Unassembled WGS sequence"/>
</dbReference>
<dbReference type="AlphaFoldDB" id="A0A318QRP3"/>
<reference evidence="1 2" key="1">
    <citation type="submission" date="2017-07" db="EMBL/GenBank/DDBJ databases">
        <title>A draft genome sequence of Komagataeibacter sp. T5K1.</title>
        <authorList>
            <person name="Skraban J."/>
            <person name="Cleenwerck I."/>
            <person name="Vandamme P."/>
            <person name="Trcek J."/>
        </authorList>
    </citation>
    <scope>NUCLEOTIDE SEQUENCE [LARGE SCALE GENOMIC DNA]</scope>
    <source>
        <strain evidence="1 2">T5K1</strain>
    </source>
</reference>
<protein>
    <submittedName>
        <fullName evidence="1">Uncharacterized protein</fullName>
    </submittedName>
</protein>
<sequence length="69" mass="7708">MRFMDVSSLNSGGVSRRRLFLGLREFSCEHAVRVTRFGFDAGIIPRYGRNMSDPTSPFTPLIPMGDARG</sequence>
<accession>A0A318QRP3</accession>
<evidence type="ECO:0000313" key="2">
    <source>
        <dbReference type="Proteomes" id="UP000247609"/>
    </source>
</evidence>
<gene>
    <name evidence="1" type="ORF">CFR71_09870</name>
</gene>
<proteinExistence type="predicted"/>
<organism evidence="1 2">
    <name type="scientific">Novacetimonas pomaceti</name>
    <dbReference type="NCBI Taxonomy" id="2021998"/>
    <lineage>
        <taxon>Bacteria</taxon>
        <taxon>Pseudomonadati</taxon>
        <taxon>Pseudomonadota</taxon>
        <taxon>Alphaproteobacteria</taxon>
        <taxon>Acetobacterales</taxon>
        <taxon>Acetobacteraceae</taxon>
        <taxon>Novacetimonas</taxon>
    </lineage>
</organism>
<evidence type="ECO:0000313" key="1">
    <source>
        <dbReference type="EMBL" id="PYD75383.1"/>
    </source>
</evidence>
<comment type="caution">
    <text evidence="1">The sequence shown here is derived from an EMBL/GenBank/DDBJ whole genome shotgun (WGS) entry which is preliminary data.</text>
</comment>
<name>A0A318QRP3_9PROT</name>
<dbReference type="EMBL" id="NOXG01000010">
    <property type="protein sequence ID" value="PYD75383.1"/>
    <property type="molecule type" value="Genomic_DNA"/>
</dbReference>